<proteinExistence type="predicted"/>
<feature type="region of interest" description="Disordered" evidence="2">
    <location>
        <begin position="228"/>
        <end position="257"/>
    </location>
</feature>
<feature type="compositionally biased region" description="Basic and acidic residues" evidence="2">
    <location>
        <begin position="643"/>
        <end position="657"/>
    </location>
</feature>
<feature type="compositionally biased region" description="Basic and acidic residues" evidence="2">
    <location>
        <begin position="665"/>
        <end position="691"/>
    </location>
</feature>
<reference evidence="3 4" key="1">
    <citation type="submission" date="2019-03" db="EMBL/GenBank/DDBJ databases">
        <title>Single cell metagenomics reveals metabolic interactions within the superorganism composed of flagellate Streblomastix strix and complex community of Bacteroidetes bacteria on its surface.</title>
        <authorList>
            <person name="Treitli S.C."/>
            <person name="Kolisko M."/>
            <person name="Husnik F."/>
            <person name="Keeling P."/>
            <person name="Hampl V."/>
        </authorList>
    </citation>
    <scope>NUCLEOTIDE SEQUENCE [LARGE SCALE GENOMIC DNA]</scope>
    <source>
        <strain evidence="3">ST1C</strain>
    </source>
</reference>
<feature type="compositionally biased region" description="Acidic residues" evidence="2">
    <location>
        <begin position="609"/>
        <end position="642"/>
    </location>
</feature>
<dbReference type="GO" id="GO:0000049">
    <property type="term" value="F:tRNA binding"/>
    <property type="evidence" value="ECO:0007669"/>
    <property type="project" value="TreeGrafter"/>
</dbReference>
<feature type="compositionally biased region" description="Low complexity" evidence="2">
    <location>
        <begin position="288"/>
        <end position="299"/>
    </location>
</feature>
<dbReference type="EMBL" id="SNRW01001058">
    <property type="protein sequence ID" value="KAA6397988.1"/>
    <property type="molecule type" value="Genomic_DNA"/>
</dbReference>
<gene>
    <name evidence="3" type="ORF">EZS28_006488</name>
</gene>
<dbReference type="GO" id="GO:1990112">
    <property type="term" value="C:RQC complex"/>
    <property type="evidence" value="ECO:0007669"/>
    <property type="project" value="TreeGrafter"/>
</dbReference>
<dbReference type="Proteomes" id="UP000324800">
    <property type="component" value="Unassembled WGS sequence"/>
</dbReference>
<feature type="compositionally biased region" description="Basic and acidic residues" evidence="2">
    <location>
        <begin position="231"/>
        <end position="257"/>
    </location>
</feature>
<dbReference type="Gene3D" id="2.30.310.10">
    <property type="entry name" value="ibrinogen binding protein from staphylococcus aureus domain"/>
    <property type="match status" value="1"/>
</dbReference>
<dbReference type="GO" id="GO:0043023">
    <property type="term" value="F:ribosomal large subunit binding"/>
    <property type="evidence" value="ECO:0007669"/>
    <property type="project" value="TreeGrafter"/>
</dbReference>
<evidence type="ECO:0000313" key="4">
    <source>
        <dbReference type="Proteomes" id="UP000324800"/>
    </source>
</evidence>
<evidence type="ECO:0000256" key="1">
    <source>
        <dbReference type="SAM" id="Coils"/>
    </source>
</evidence>
<feature type="non-terminal residue" evidence="3">
    <location>
        <position position="691"/>
    </location>
</feature>
<dbReference type="InterPro" id="IPR051608">
    <property type="entry name" value="RQC_Subunit_NEMF"/>
</dbReference>
<keyword evidence="1" id="KW-0175">Coiled coil</keyword>
<sequence>MDTVVESGSLRFLIGARLNNFYDLNSTTFLLKFSRETEKSFILVESGKRLHSTRFQRQIKDKQSQFTQKCRQYLKTRKLEDVVQLGVDRVICLIFGHGENRLHLITELYAPGNICLLDHTQTILCILFPKIDQGQELAVGKLYDTSKVRHHEEMSPEYLCDAMKRSYTLSIQRQSDGKKDNKRIKEKQLRGLLLSSVEYGGEIIDYCLEMCHLDPSAEIVIDEIGDEQDDNEKQVESLEQKEKEQEQEKEQEKTIELNDTKEVEGIVSDKKLISKEERKQQRRLQLEQAQLKKQQQNKQTGKKGEGAKTKYQLSADADFIKNLSNQFLQAEDMLHRRASENGKGYILYHLVKQNDNLLITTPQQTKPDDTNKLIEQEPVQSQKQEGSDVQITSTQLQIPSEQLQQQQSSSQPTTQVQQEILSKDSIIPKIQEQEEWIQEYVDFFPLLLPNITKKITLNEDQQLISGQKESNQRQSDQIFVKELDSFDSALDEYFSTIEENKGAQQRLNQEASAISRVETIKQTQLQRIEQMEAEAELYEAKATAVEVNSDSVQRCLDIVNGLVSTGADWTQISGIIRNQRLMGDQTAKLISSLRLDKNQIIIDLPNPNIEDDEEEDNKDNNQDEEEMDERADGDFEGYDEDADTKLKQKKEKQEQGKKNINKQQKQMENKQQKQMEKSKGRRKQKDEDAPP</sequence>
<name>A0A5J4WSR8_9EUKA</name>
<dbReference type="PANTHER" id="PTHR15239">
    <property type="entry name" value="NUCLEAR EXPORT MEDIATOR FACTOR NEMF"/>
    <property type="match status" value="1"/>
</dbReference>
<evidence type="ECO:0000256" key="2">
    <source>
        <dbReference type="SAM" id="MobiDB-lite"/>
    </source>
</evidence>
<dbReference type="PANTHER" id="PTHR15239:SF6">
    <property type="entry name" value="RIBOSOME QUALITY CONTROL COMPLEX SUBUNIT NEMF"/>
    <property type="match status" value="1"/>
</dbReference>
<dbReference type="GO" id="GO:0072344">
    <property type="term" value="P:rescue of stalled ribosome"/>
    <property type="evidence" value="ECO:0007669"/>
    <property type="project" value="TreeGrafter"/>
</dbReference>
<organism evidence="3 4">
    <name type="scientific">Streblomastix strix</name>
    <dbReference type="NCBI Taxonomy" id="222440"/>
    <lineage>
        <taxon>Eukaryota</taxon>
        <taxon>Metamonada</taxon>
        <taxon>Preaxostyla</taxon>
        <taxon>Oxymonadida</taxon>
        <taxon>Streblomastigidae</taxon>
        <taxon>Streblomastix</taxon>
    </lineage>
</organism>
<dbReference type="Pfam" id="PF05833">
    <property type="entry name" value="NFACT_N"/>
    <property type="match status" value="1"/>
</dbReference>
<feature type="region of interest" description="Disordered" evidence="2">
    <location>
        <begin position="288"/>
        <end position="308"/>
    </location>
</feature>
<protein>
    <submittedName>
        <fullName evidence="3">Putative Nuclear export mediator factor Nemf</fullName>
    </submittedName>
</protein>
<dbReference type="AlphaFoldDB" id="A0A5J4WSR8"/>
<dbReference type="GO" id="GO:1990116">
    <property type="term" value="P:ribosome-associated ubiquitin-dependent protein catabolic process"/>
    <property type="evidence" value="ECO:0007669"/>
    <property type="project" value="TreeGrafter"/>
</dbReference>
<evidence type="ECO:0000313" key="3">
    <source>
        <dbReference type="EMBL" id="KAA6397988.1"/>
    </source>
</evidence>
<accession>A0A5J4WSR8</accession>
<feature type="coiled-coil region" evidence="1">
    <location>
        <begin position="514"/>
        <end position="548"/>
    </location>
</feature>
<feature type="region of interest" description="Disordered" evidence="2">
    <location>
        <begin position="604"/>
        <end position="691"/>
    </location>
</feature>
<comment type="caution">
    <text evidence="3">The sequence shown here is derived from an EMBL/GenBank/DDBJ whole genome shotgun (WGS) entry which is preliminary data.</text>
</comment>
<dbReference type="OrthoDB" id="207084at2759"/>